<dbReference type="RefSeq" id="WP_043525422.1">
    <property type="nucleotide sequence ID" value="NZ_BAABKU010000025.1"/>
</dbReference>
<name>A0A0A6UN96_ACTUT</name>
<accession>A0A0A6UN96</accession>
<reference evidence="2 3" key="1">
    <citation type="submission" date="2014-10" db="EMBL/GenBank/DDBJ databases">
        <title>Draft genome sequence of Actinoplanes utahensis NRRL 12052.</title>
        <authorList>
            <person name="Velasco-Bucheli B."/>
            <person name="del Cerro C."/>
            <person name="Hormigo D."/>
            <person name="Garcia J.L."/>
            <person name="Acebal C."/>
            <person name="Arroyo M."/>
            <person name="de la Mata I."/>
        </authorList>
    </citation>
    <scope>NUCLEOTIDE SEQUENCE [LARGE SCALE GENOMIC DNA]</scope>
    <source>
        <strain evidence="2 3">NRRL 12052</strain>
    </source>
</reference>
<gene>
    <name evidence="2" type="ORF">MB27_16240</name>
</gene>
<comment type="caution">
    <text evidence="2">The sequence shown here is derived from an EMBL/GenBank/DDBJ whole genome shotgun (WGS) entry which is preliminary data.</text>
</comment>
<dbReference type="AlphaFoldDB" id="A0A0A6UN96"/>
<dbReference type="Proteomes" id="UP000054537">
    <property type="component" value="Unassembled WGS sequence"/>
</dbReference>
<dbReference type="STRING" id="1869.MB27_16240"/>
<proteinExistence type="predicted"/>
<evidence type="ECO:0000313" key="2">
    <source>
        <dbReference type="EMBL" id="KHD76553.1"/>
    </source>
</evidence>
<evidence type="ECO:0000259" key="1">
    <source>
        <dbReference type="Pfam" id="PF13676"/>
    </source>
</evidence>
<dbReference type="GO" id="GO:0007165">
    <property type="term" value="P:signal transduction"/>
    <property type="evidence" value="ECO:0007669"/>
    <property type="project" value="InterPro"/>
</dbReference>
<dbReference type="Pfam" id="PF13676">
    <property type="entry name" value="TIR_2"/>
    <property type="match status" value="1"/>
</dbReference>
<dbReference type="InterPro" id="IPR000157">
    <property type="entry name" value="TIR_dom"/>
</dbReference>
<feature type="domain" description="TIR" evidence="1">
    <location>
        <begin position="3"/>
        <end position="115"/>
    </location>
</feature>
<organism evidence="2 3">
    <name type="scientific">Actinoplanes utahensis</name>
    <dbReference type="NCBI Taxonomy" id="1869"/>
    <lineage>
        <taxon>Bacteria</taxon>
        <taxon>Bacillati</taxon>
        <taxon>Actinomycetota</taxon>
        <taxon>Actinomycetes</taxon>
        <taxon>Micromonosporales</taxon>
        <taxon>Micromonosporaceae</taxon>
        <taxon>Actinoplanes</taxon>
    </lineage>
</organism>
<dbReference type="OrthoDB" id="3297667at2"/>
<sequence>MPVLVSHSPADEPWAQWIDTSLRAAGHETRLDPADRAFAHRLAGGLGSPGPVLLLLSGEHRATAEDWALIIRTPALTGRLMALRLDICEAPRALRAIPCRSLHGLDEEDALETLLTLVGGVRRPAPGFA</sequence>
<protein>
    <recommendedName>
        <fullName evidence="1">TIR domain-containing protein</fullName>
    </recommendedName>
</protein>
<keyword evidence="3" id="KW-1185">Reference proteome</keyword>
<evidence type="ECO:0000313" key="3">
    <source>
        <dbReference type="Proteomes" id="UP000054537"/>
    </source>
</evidence>
<dbReference type="EMBL" id="JRTT01000017">
    <property type="protein sequence ID" value="KHD76553.1"/>
    <property type="molecule type" value="Genomic_DNA"/>
</dbReference>